<dbReference type="Proteomes" id="UP000667349">
    <property type="component" value="Unassembled WGS sequence"/>
</dbReference>
<dbReference type="PANTHER" id="PTHR19139">
    <property type="entry name" value="AQUAPORIN TRANSPORTER"/>
    <property type="match status" value="1"/>
</dbReference>
<evidence type="ECO:0000256" key="3">
    <source>
        <dbReference type="ARBA" id="ARBA00022448"/>
    </source>
</evidence>
<feature type="transmembrane region" description="Helical" evidence="8">
    <location>
        <begin position="128"/>
        <end position="149"/>
    </location>
</feature>
<proteinExistence type="inferred from homology"/>
<feature type="transmembrane region" description="Helical" evidence="8">
    <location>
        <begin position="209"/>
        <end position="228"/>
    </location>
</feature>
<feature type="transmembrane region" description="Helical" evidence="8">
    <location>
        <begin position="95"/>
        <end position="121"/>
    </location>
</feature>
<dbReference type="InterPro" id="IPR022357">
    <property type="entry name" value="MIP_CS"/>
</dbReference>
<dbReference type="Gene3D" id="1.20.1080.10">
    <property type="entry name" value="Glycerol uptake facilitator protein"/>
    <property type="match status" value="1"/>
</dbReference>
<dbReference type="InterPro" id="IPR023271">
    <property type="entry name" value="Aquaporin-like"/>
</dbReference>
<keyword evidence="3 7" id="KW-0813">Transport</keyword>
<reference evidence="9" key="1">
    <citation type="submission" date="2020-02" db="EMBL/GenBank/DDBJ databases">
        <title>Relaxed selection underlies rapid genomic changes in the transitions from sociality to social parasitism in ants.</title>
        <authorList>
            <person name="Bi X."/>
        </authorList>
    </citation>
    <scope>NUCLEOTIDE SEQUENCE</scope>
    <source>
        <strain evidence="9">BGI-DK2013a</strain>
        <tissue evidence="9">Whole body</tissue>
    </source>
</reference>
<feature type="non-terminal residue" evidence="9">
    <location>
        <position position="295"/>
    </location>
</feature>
<dbReference type="AlphaFoldDB" id="A0A836JNR2"/>
<dbReference type="PRINTS" id="PR00783">
    <property type="entry name" value="MINTRINSICP"/>
</dbReference>
<dbReference type="GO" id="GO:0015267">
    <property type="term" value="F:channel activity"/>
    <property type="evidence" value="ECO:0007669"/>
    <property type="project" value="InterPro"/>
</dbReference>
<dbReference type="PROSITE" id="PS00221">
    <property type="entry name" value="MIP"/>
    <property type="match status" value="1"/>
</dbReference>
<dbReference type="Pfam" id="PF00230">
    <property type="entry name" value="MIP"/>
    <property type="match status" value="1"/>
</dbReference>
<keyword evidence="4 7" id="KW-0812">Transmembrane</keyword>
<evidence type="ECO:0000256" key="7">
    <source>
        <dbReference type="RuleBase" id="RU000477"/>
    </source>
</evidence>
<sequence>MQFQRQRMRCDGGSFELSKSELYSSMSSEGVKSYFQRVNVSGIWKLQENTMTMLAAEIIGTAMLLYIGCMGSVGSMGFAPPALQTALAFGLSVNFIIMTIGHISGAHLNPAITIGAVILGLKSIPTGMVYILGQLIGAIVGYGILKWITPVELFNDGKSNSTESLCVTVVYPGLSSVQGLLIEIFCTCFLICAACATWDPRCSHLTDSVALKFGFSVTLLSFTAGPYTGCGMNPVRSFAPALWNGNWKDHWIYWVGPILGALLGTFAYQLLFTETQPNRKKSICLTDTKPVTVLS</sequence>
<gene>
    <name evidence="9" type="ORF">G6Z75_0005090</name>
</gene>
<evidence type="ECO:0000256" key="1">
    <source>
        <dbReference type="ARBA" id="ARBA00004141"/>
    </source>
</evidence>
<keyword evidence="10" id="KW-1185">Reference proteome</keyword>
<feature type="transmembrane region" description="Helical" evidence="8">
    <location>
        <begin position="169"/>
        <end position="197"/>
    </location>
</feature>
<evidence type="ECO:0000256" key="5">
    <source>
        <dbReference type="ARBA" id="ARBA00022989"/>
    </source>
</evidence>
<comment type="similarity">
    <text evidence="2 7">Belongs to the MIP/aquaporin (TC 1.A.8) family.</text>
</comment>
<dbReference type="NCBIfam" id="TIGR00861">
    <property type="entry name" value="MIP"/>
    <property type="match status" value="1"/>
</dbReference>
<keyword evidence="5 8" id="KW-1133">Transmembrane helix</keyword>
<name>A0A836JNR2_9HYME</name>
<feature type="transmembrane region" description="Helical" evidence="8">
    <location>
        <begin position="54"/>
        <end position="75"/>
    </location>
</feature>
<protein>
    <submittedName>
        <fullName evidence="9">AQP protein</fullName>
    </submittedName>
</protein>
<dbReference type="SUPFAM" id="SSF81338">
    <property type="entry name" value="Aquaporin-like"/>
    <property type="match status" value="1"/>
</dbReference>
<evidence type="ECO:0000256" key="8">
    <source>
        <dbReference type="SAM" id="Phobius"/>
    </source>
</evidence>
<dbReference type="InterPro" id="IPR000425">
    <property type="entry name" value="MIP"/>
</dbReference>
<keyword evidence="6 8" id="KW-0472">Membrane</keyword>
<dbReference type="InterPro" id="IPR034294">
    <property type="entry name" value="Aquaporin_transptr"/>
</dbReference>
<evidence type="ECO:0000256" key="4">
    <source>
        <dbReference type="ARBA" id="ARBA00022692"/>
    </source>
</evidence>
<evidence type="ECO:0000313" key="10">
    <source>
        <dbReference type="Proteomes" id="UP000667349"/>
    </source>
</evidence>
<dbReference type="CDD" id="cd00333">
    <property type="entry name" value="MIP"/>
    <property type="match status" value="1"/>
</dbReference>
<evidence type="ECO:0000256" key="6">
    <source>
        <dbReference type="ARBA" id="ARBA00023136"/>
    </source>
</evidence>
<organism evidence="9 10">
    <name type="scientific">Acromyrmex insinuator</name>
    <dbReference type="NCBI Taxonomy" id="230686"/>
    <lineage>
        <taxon>Eukaryota</taxon>
        <taxon>Metazoa</taxon>
        <taxon>Ecdysozoa</taxon>
        <taxon>Arthropoda</taxon>
        <taxon>Hexapoda</taxon>
        <taxon>Insecta</taxon>
        <taxon>Pterygota</taxon>
        <taxon>Neoptera</taxon>
        <taxon>Endopterygota</taxon>
        <taxon>Hymenoptera</taxon>
        <taxon>Apocrita</taxon>
        <taxon>Aculeata</taxon>
        <taxon>Formicoidea</taxon>
        <taxon>Formicidae</taxon>
        <taxon>Myrmicinae</taxon>
        <taxon>Acromyrmex</taxon>
    </lineage>
</organism>
<comment type="caution">
    <text evidence="9">The sequence shown here is derived from an EMBL/GenBank/DDBJ whole genome shotgun (WGS) entry which is preliminary data.</text>
</comment>
<evidence type="ECO:0000313" key="9">
    <source>
        <dbReference type="EMBL" id="KAG5313852.1"/>
    </source>
</evidence>
<dbReference type="EMBL" id="JAANHZ010000232">
    <property type="protein sequence ID" value="KAG5313852.1"/>
    <property type="molecule type" value="Genomic_DNA"/>
</dbReference>
<feature type="transmembrane region" description="Helical" evidence="8">
    <location>
        <begin position="251"/>
        <end position="272"/>
    </location>
</feature>
<comment type="subcellular location">
    <subcellularLocation>
        <location evidence="1">Membrane</location>
        <topology evidence="1">Multi-pass membrane protein</topology>
    </subcellularLocation>
</comment>
<accession>A0A836JNR2</accession>
<evidence type="ECO:0000256" key="2">
    <source>
        <dbReference type="ARBA" id="ARBA00006175"/>
    </source>
</evidence>
<dbReference type="PANTHER" id="PTHR19139:SF270">
    <property type="entry name" value="ENTOMOGLYCEROPORIN 1-RELATED"/>
    <property type="match status" value="1"/>
</dbReference>
<dbReference type="GO" id="GO:0005886">
    <property type="term" value="C:plasma membrane"/>
    <property type="evidence" value="ECO:0007669"/>
    <property type="project" value="TreeGrafter"/>
</dbReference>
<feature type="non-terminal residue" evidence="9">
    <location>
        <position position="1"/>
    </location>
</feature>